<feature type="transmembrane region" description="Helical" evidence="1">
    <location>
        <begin position="88"/>
        <end position="110"/>
    </location>
</feature>
<proteinExistence type="predicted"/>
<keyword evidence="1" id="KW-0472">Membrane</keyword>
<reference evidence="3" key="1">
    <citation type="submission" date="2023-03" db="EMBL/GenBank/DDBJ databases">
        <title>Massive genome expansion in bonnet fungi (Mycena s.s.) driven by repeated elements and novel gene families across ecological guilds.</title>
        <authorList>
            <consortium name="Lawrence Berkeley National Laboratory"/>
            <person name="Harder C.B."/>
            <person name="Miyauchi S."/>
            <person name="Viragh M."/>
            <person name="Kuo A."/>
            <person name="Thoen E."/>
            <person name="Andreopoulos B."/>
            <person name="Lu D."/>
            <person name="Skrede I."/>
            <person name="Drula E."/>
            <person name="Henrissat B."/>
            <person name="Morin E."/>
            <person name="Kohler A."/>
            <person name="Barry K."/>
            <person name="LaButti K."/>
            <person name="Morin E."/>
            <person name="Salamov A."/>
            <person name="Lipzen A."/>
            <person name="Mereny Z."/>
            <person name="Hegedus B."/>
            <person name="Baldrian P."/>
            <person name="Stursova M."/>
            <person name="Weitz H."/>
            <person name="Taylor A."/>
            <person name="Grigoriev I.V."/>
            <person name="Nagy L.G."/>
            <person name="Martin F."/>
            <person name="Kauserud H."/>
        </authorList>
    </citation>
    <scope>NUCLEOTIDE SEQUENCE</scope>
    <source>
        <strain evidence="3">9144</strain>
    </source>
</reference>
<dbReference type="EMBL" id="JARJCW010000162">
    <property type="protein sequence ID" value="KAJ7189921.1"/>
    <property type="molecule type" value="Genomic_DNA"/>
</dbReference>
<sequence>MSANIPDDNAIGGSGAPKNPDASNELWSLYIEGANERAKAKADLWNGNLSGFLLFAGLFAGVVSSFLIDSRTGLQPGASRSTVAINFLWYSSLTFTLISALAAVLAQTWIVKFSLVPTRGYNGAKERWIHDDKAKRWNLHGAVGYITVLIQLALFLFLAGLAVQAVVDRKTIGWTILSLVGATATLYLGITVLPWFSPATPFSTPFSNLSSDAIYVFEDTSNIFFNDVKPRAINEWKDARDAGWRIIDAGRSFRSTFQNLVRTPPDTHVRQGICWEILKNSSDNESIRAAVLELIEKAPGPLRRKRLLEFGLPAKLCNRLEDLAHLPAGGDRGADFKRMKYYLHLTKWMLDAGRKSRTRTAPLKVRSPGRPSAIVSAFLPLLAGDALLNLDALPSVYRPLAFAIRVRLLVDRPSGPDIHWQPTDWNALVDALYLPVESDDALNLEQDLAVTVFRAAIRGLGLGHPSDHLRDDCAGMLAVCIASAGFSIDNTVVSSTSGEDRKPQNLDAQNKTVLVERLELNTGASQSRKLIKSFFKHLGEWSSHRFNLLQRA</sequence>
<feature type="transmembrane region" description="Helical" evidence="1">
    <location>
        <begin position="142"/>
        <end position="167"/>
    </location>
</feature>
<keyword evidence="1" id="KW-0812">Transmembrane</keyword>
<name>A0AAD6Y1C0_9AGAR</name>
<keyword evidence="1" id="KW-1133">Transmembrane helix</keyword>
<evidence type="ECO:0000313" key="4">
    <source>
        <dbReference type="Proteomes" id="UP001219525"/>
    </source>
</evidence>
<dbReference type="InterPro" id="IPR045338">
    <property type="entry name" value="DUF6535"/>
</dbReference>
<keyword evidence="4" id="KW-1185">Reference proteome</keyword>
<comment type="caution">
    <text evidence="3">The sequence shown here is derived from an EMBL/GenBank/DDBJ whole genome shotgun (WGS) entry which is preliminary data.</text>
</comment>
<gene>
    <name evidence="3" type="ORF">GGX14DRAFT_607539</name>
</gene>
<protein>
    <recommendedName>
        <fullName evidence="2">DUF6535 domain-containing protein</fullName>
    </recommendedName>
</protein>
<feature type="domain" description="DUF6535" evidence="2">
    <location>
        <begin position="78"/>
        <end position="165"/>
    </location>
</feature>
<dbReference type="Proteomes" id="UP001219525">
    <property type="component" value="Unassembled WGS sequence"/>
</dbReference>
<feature type="transmembrane region" description="Helical" evidence="1">
    <location>
        <begin position="174"/>
        <end position="196"/>
    </location>
</feature>
<evidence type="ECO:0000313" key="3">
    <source>
        <dbReference type="EMBL" id="KAJ7189921.1"/>
    </source>
</evidence>
<evidence type="ECO:0000259" key="2">
    <source>
        <dbReference type="Pfam" id="PF20153"/>
    </source>
</evidence>
<accession>A0AAD6Y1C0</accession>
<feature type="transmembrane region" description="Helical" evidence="1">
    <location>
        <begin position="49"/>
        <end position="68"/>
    </location>
</feature>
<dbReference type="AlphaFoldDB" id="A0AAD6Y1C0"/>
<dbReference type="Pfam" id="PF20153">
    <property type="entry name" value="DUF6535"/>
    <property type="match status" value="1"/>
</dbReference>
<evidence type="ECO:0000256" key="1">
    <source>
        <dbReference type="SAM" id="Phobius"/>
    </source>
</evidence>
<organism evidence="3 4">
    <name type="scientific">Mycena pura</name>
    <dbReference type="NCBI Taxonomy" id="153505"/>
    <lineage>
        <taxon>Eukaryota</taxon>
        <taxon>Fungi</taxon>
        <taxon>Dikarya</taxon>
        <taxon>Basidiomycota</taxon>
        <taxon>Agaricomycotina</taxon>
        <taxon>Agaricomycetes</taxon>
        <taxon>Agaricomycetidae</taxon>
        <taxon>Agaricales</taxon>
        <taxon>Marasmiineae</taxon>
        <taxon>Mycenaceae</taxon>
        <taxon>Mycena</taxon>
    </lineage>
</organism>